<proteinExistence type="predicted"/>
<dbReference type="Gene3D" id="1.10.357.10">
    <property type="entry name" value="Tetracycline Repressor, domain 2"/>
    <property type="match status" value="1"/>
</dbReference>
<evidence type="ECO:0000313" key="4">
    <source>
        <dbReference type="EMBL" id="RZT60585.1"/>
    </source>
</evidence>
<dbReference type="GO" id="GO:0000976">
    <property type="term" value="F:transcription cis-regulatory region binding"/>
    <property type="evidence" value="ECO:0007669"/>
    <property type="project" value="TreeGrafter"/>
</dbReference>
<evidence type="ECO:0000256" key="1">
    <source>
        <dbReference type="ARBA" id="ARBA00023125"/>
    </source>
</evidence>
<dbReference type="InterPro" id="IPR041678">
    <property type="entry name" value="TetR_C_16"/>
</dbReference>
<protein>
    <submittedName>
        <fullName evidence="4">TetR family transcriptional regulator</fullName>
    </submittedName>
</protein>
<dbReference type="EMBL" id="SHKI01000008">
    <property type="protein sequence ID" value="RZT60585.1"/>
    <property type="molecule type" value="Genomic_DNA"/>
</dbReference>
<dbReference type="InterPro" id="IPR050109">
    <property type="entry name" value="HTH-type_TetR-like_transc_reg"/>
</dbReference>
<dbReference type="InterPro" id="IPR009057">
    <property type="entry name" value="Homeodomain-like_sf"/>
</dbReference>
<dbReference type="OrthoDB" id="3210235at2"/>
<evidence type="ECO:0000313" key="5">
    <source>
        <dbReference type="Proteomes" id="UP000291832"/>
    </source>
</evidence>
<sequence>MGQASSSRRGRRPGAVIVREEILTAATTLFGAHGYQAATMRMIGELAGVDPKLVHYYFGSKEDLFGAVISEVFRARGLPDLLTGLLDAGEPSPGTKYLLGVITALDDPGLGPAFIGIVRGLGTHDESRRIFTRFIEGELIARVVPTLSTDAAPLRVALAGSQLLGVVMARYVLRIPHLVELDPREFARLVGPTIDRYLTAEF</sequence>
<dbReference type="PANTHER" id="PTHR30055:SF235">
    <property type="entry name" value="TRANSCRIPTIONAL REGULATORY PROTEIN"/>
    <property type="match status" value="1"/>
</dbReference>
<dbReference type="Pfam" id="PF17920">
    <property type="entry name" value="TetR_C_16"/>
    <property type="match status" value="1"/>
</dbReference>
<feature type="DNA-binding region" description="H-T-H motif" evidence="2">
    <location>
        <begin position="39"/>
        <end position="58"/>
    </location>
</feature>
<gene>
    <name evidence="4" type="ORF">EV139_3031</name>
</gene>
<evidence type="ECO:0000256" key="2">
    <source>
        <dbReference type="PROSITE-ProRule" id="PRU00335"/>
    </source>
</evidence>
<reference evidence="4 5" key="1">
    <citation type="journal article" date="2015" name="Stand. Genomic Sci.">
        <title>Genomic Encyclopedia of Bacterial and Archaeal Type Strains, Phase III: the genomes of soil and plant-associated and newly described type strains.</title>
        <authorList>
            <person name="Whitman W.B."/>
            <person name="Woyke T."/>
            <person name="Klenk H.P."/>
            <person name="Zhou Y."/>
            <person name="Lilburn T.G."/>
            <person name="Beck B.J."/>
            <person name="De Vos P."/>
            <person name="Vandamme P."/>
            <person name="Eisen J.A."/>
            <person name="Garrity G."/>
            <person name="Hugenholtz P."/>
            <person name="Kyrpides N.C."/>
        </authorList>
    </citation>
    <scope>NUCLEOTIDE SEQUENCE [LARGE SCALE GENOMIC DNA]</scope>
    <source>
        <strain evidence="4 5">RF6</strain>
    </source>
</reference>
<accession>A0A4Q7TIW5</accession>
<dbReference type="SUPFAM" id="SSF46689">
    <property type="entry name" value="Homeodomain-like"/>
    <property type="match status" value="1"/>
</dbReference>
<dbReference type="GO" id="GO:0003700">
    <property type="term" value="F:DNA-binding transcription factor activity"/>
    <property type="evidence" value="ECO:0007669"/>
    <property type="project" value="TreeGrafter"/>
</dbReference>
<feature type="domain" description="HTH tetR-type" evidence="3">
    <location>
        <begin position="16"/>
        <end position="76"/>
    </location>
</feature>
<dbReference type="Proteomes" id="UP000291832">
    <property type="component" value="Unassembled WGS sequence"/>
</dbReference>
<dbReference type="Pfam" id="PF00440">
    <property type="entry name" value="TetR_N"/>
    <property type="match status" value="1"/>
</dbReference>
<keyword evidence="1 2" id="KW-0238">DNA-binding</keyword>
<dbReference type="Gene3D" id="1.10.10.60">
    <property type="entry name" value="Homeodomain-like"/>
    <property type="match status" value="1"/>
</dbReference>
<dbReference type="RefSeq" id="WP_157993054.1">
    <property type="nucleotide sequence ID" value="NZ_QYAG01000003.1"/>
</dbReference>
<organism evidence="4 5">
    <name type="scientific">Leucobacter luti</name>
    <dbReference type="NCBI Taxonomy" id="340320"/>
    <lineage>
        <taxon>Bacteria</taxon>
        <taxon>Bacillati</taxon>
        <taxon>Actinomycetota</taxon>
        <taxon>Actinomycetes</taxon>
        <taxon>Micrococcales</taxon>
        <taxon>Microbacteriaceae</taxon>
        <taxon>Leucobacter</taxon>
    </lineage>
</organism>
<keyword evidence="5" id="KW-1185">Reference proteome</keyword>
<dbReference type="InterPro" id="IPR001647">
    <property type="entry name" value="HTH_TetR"/>
</dbReference>
<dbReference type="InterPro" id="IPR036271">
    <property type="entry name" value="Tet_transcr_reg_TetR-rel_C_sf"/>
</dbReference>
<evidence type="ECO:0000259" key="3">
    <source>
        <dbReference type="PROSITE" id="PS50977"/>
    </source>
</evidence>
<comment type="caution">
    <text evidence="4">The sequence shown here is derived from an EMBL/GenBank/DDBJ whole genome shotgun (WGS) entry which is preliminary data.</text>
</comment>
<dbReference type="SUPFAM" id="SSF48498">
    <property type="entry name" value="Tetracyclin repressor-like, C-terminal domain"/>
    <property type="match status" value="1"/>
</dbReference>
<dbReference type="PANTHER" id="PTHR30055">
    <property type="entry name" value="HTH-TYPE TRANSCRIPTIONAL REGULATOR RUTR"/>
    <property type="match status" value="1"/>
</dbReference>
<dbReference type="AlphaFoldDB" id="A0A4Q7TIW5"/>
<name>A0A4Q7TIW5_9MICO</name>
<dbReference type="PROSITE" id="PS50977">
    <property type="entry name" value="HTH_TETR_2"/>
    <property type="match status" value="1"/>
</dbReference>
<dbReference type="PRINTS" id="PR00455">
    <property type="entry name" value="HTHTETR"/>
</dbReference>